<proteinExistence type="inferred from homology"/>
<keyword evidence="2 5" id="KW-0533">Nickel</keyword>
<organism evidence="6 7">
    <name type="scientific">Rhodoplanes tepidamans</name>
    <name type="common">Rhodoplanes cryptolactis</name>
    <dbReference type="NCBI Taxonomy" id="200616"/>
    <lineage>
        <taxon>Bacteria</taxon>
        <taxon>Pseudomonadati</taxon>
        <taxon>Pseudomonadota</taxon>
        <taxon>Alphaproteobacteria</taxon>
        <taxon>Hyphomicrobiales</taxon>
        <taxon>Nitrobacteraceae</taxon>
        <taxon>Rhodoplanes</taxon>
    </lineage>
</organism>
<feature type="binding site" evidence="5">
    <location>
        <position position="73"/>
    </location>
    <ligand>
        <name>Zn(2+)</name>
        <dbReference type="ChEBI" id="CHEBI:29105"/>
    </ligand>
</feature>
<feature type="binding site" evidence="5">
    <location>
        <position position="92"/>
    </location>
    <ligand>
        <name>Zn(2+)</name>
        <dbReference type="ChEBI" id="CHEBI:29105"/>
    </ligand>
</feature>
<dbReference type="HAMAP" id="MF_00213">
    <property type="entry name" value="HypA_HybF"/>
    <property type="match status" value="1"/>
</dbReference>
<evidence type="ECO:0000256" key="2">
    <source>
        <dbReference type="ARBA" id="ARBA00022596"/>
    </source>
</evidence>
<evidence type="ECO:0000313" key="7">
    <source>
        <dbReference type="Proteomes" id="UP001165652"/>
    </source>
</evidence>
<comment type="caution">
    <text evidence="6">The sequence shown here is derived from an EMBL/GenBank/DDBJ whole genome shotgun (WGS) entry which is preliminary data.</text>
</comment>
<keyword evidence="7" id="KW-1185">Reference proteome</keyword>
<dbReference type="PANTHER" id="PTHR34535:SF3">
    <property type="entry name" value="HYDROGENASE MATURATION FACTOR HYPA"/>
    <property type="match status" value="1"/>
</dbReference>
<evidence type="ECO:0000256" key="4">
    <source>
        <dbReference type="ARBA" id="ARBA00022833"/>
    </source>
</evidence>
<name>A0ABT5JBS2_RHOTP</name>
<reference evidence="6" key="1">
    <citation type="journal article" date="2023" name="Microbiol Resour">
        <title>Genome Sequences of Rhodoplanes serenus and Two Thermotolerant Strains, Rhodoplanes tepidamans and 'Rhodoplanes cryptolactis,' Further Refine the Genus.</title>
        <authorList>
            <person name="Rayyan A.A."/>
            <person name="Kyndt J.A."/>
        </authorList>
    </citation>
    <scope>NUCLEOTIDE SEQUENCE</scope>
    <source>
        <strain evidence="6">DSM 9987</strain>
    </source>
</reference>
<dbReference type="PIRSF" id="PIRSF004761">
    <property type="entry name" value="Hydrgn_mat_HypA"/>
    <property type="match status" value="1"/>
</dbReference>
<dbReference type="InterPro" id="IPR000688">
    <property type="entry name" value="HypA/HybF"/>
</dbReference>
<gene>
    <name evidence="5 6" type="primary">hypA</name>
    <name evidence="6" type="ORF">PQJ73_14995</name>
</gene>
<comment type="similarity">
    <text evidence="1 5">Belongs to the HypA/HybF family.</text>
</comment>
<dbReference type="RefSeq" id="WP_272777841.1">
    <property type="nucleotide sequence ID" value="NZ_JAQQLI010000022.1"/>
</dbReference>
<dbReference type="Gene3D" id="3.30.2320.80">
    <property type="match status" value="1"/>
</dbReference>
<evidence type="ECO:0000256" key="3">
    <source>
        <dbReference type="ARBA" id="ARBA00022723"/>
    </source>
</evidence>
<accession>A0ABT5JBS2</accession>
<dbReference type="Pfam" id="PF01155">
    <property type="entry name" value="HypA"/>
    <property type="match status" value="1"/>
</dbReference>
<dbReference type="EMBL" id="JAQQLI010000022">
    <property type="protein sequence ID" value="MDC7786998.1"/>
    <property type="molecule type" value="Genomic_DNA"/>
</dbReference>
<dbReference type="InterPro" id="IPR020538">
    <property type="entry name" value="Hydgase_Ni_incorp_HypA/HybF_CS"/>
</dbReference>
<dbReference type="Proteomes" id="UP001165652">
    <property type="component" value="Unassembled WGS sequence"/>
</dbReference>
<evidence type="ECO:0000313" key="6">
    <source>
        <dbReference type="EMBL" id="MDC7786998.1"/>
    </source>
</evidence>
<keyword evidence="4 5" id="KW-0862">Zinc</keyword>
<protein>
    <recommendedName>
        <fullName evidence="5">Hydrogenase maturation factor HypA</fullName>
    </recommendedName>
</protein>
<feature type="binding site" evidence="5">
    <location>
        <position position="89"/>
    </location>
    <ligand>
        <name>Zn(2+)</name>
        <dbReference type="ChEBI" id="CHEBI:29105"/>
    </ligand>
</feature>
<feature type="binding site" evidence="5">
    <location>
        <position position="76"/>
    </location>
    <ligand>
        <name>Zn(2+)</name>
        <dbReference type="ChEBI" id="CHEBI:29105"/>
    </ligand>
</feature>
<evidence type="ECO:0000256" key="5">
    <source>
        <dbReference type="HAMAP-Rule" id="MF_00213"/>
    </source>
</evidence>
<dbReference type="NCBIfam" id="TIGR00100">
    <property type="entry name" value="hypA"/>
    <property type="match status" value="1"/>
</dbReference>
<feature type="binding site" evidence="5">
    <location>
        <position position="2"/>
    </location>
    <ligand>
        <name>Ni(2+)</name>
        <dbReference type="ChEBI" id="CHEBI:49786"/>
    </ligand>
</feature>
<reference evidence="6" key="2">
    <citation type="submission" date="2023-02" db="EMBL/GenBank/DDBJ databases">
        <authorList>
            <person name="Rayyan A."/>
            <person name="Meyer T."/>
            <person name="Kyndt J.A."/>
        </authorList>
    </citation>
    <scope>NUCLEOTIDE SEQUENCE</scope>
    <source>
        <strain evidence="6">DSM 9987</strain>
    </source>
</reference>
<keyword evidence="3 5" id="KW-0479">Metal-binding</keyword>
<evidence type="ECO:0000256" key="1">
    <source>
        <dbReference type="ARBA" id="ARBA00010748"/>
    </source>
</evidence>
<dbReference type="PROSITE" id="PS01249">
    <property type="entry name" value="HYPA"/>
    <property type="match status" value="1"/>
</dbReference>
<comment type="function">
    <text evidence="5">Involved in the maturation of [NiFe] hydrogenases. Required for nickel insertion into the metal center of the hydrogenase.</text>
</comment>
<sequence>MHEMALSASVIALVEDAARRENFSRARVVVLELGELGHVEPEAMLFCFDAVSRGTVAEGARLDIVRVPGAGWCLDCARTVALSERFGACPDCGGRRVQMTAGDELRVRELEVD</sequence>
<dbReference type="PANTHER" id="PTHR34535">
    <property type="entry name" value="HYDROGENASE MATURATION FACTOR HYPA"/>
    <property type="match status" value="1"/>
</dbReference>